<proteinExistence type="predicted"/>
<dbReference type="EMBL" id="CP068224">
    <property type="protein sequence ID" value="QQT55890.1"/>
    <property type="molecule type" value="Genomic_DNA"/>
</dbReference>
<dbReference type="Proteomes" id="UP000595498">
    <property type="component" value="Chromosome"/>
</dbReference>
<sequence>MRHKSFIASHRGGDLSVDDHKRLMNWAIACAMRALNLMQNRPVNNTLIYALDIAKEWEKGNVKTGAAMKAAYAVHAVARDVTDPLLKSISRSIGQAVSTAHMADHCLGAALYALKAAKLAGSSLEEEFAWQDEKLKDLLPEMTGLIQATRDQKKRAFKDLRD</sequence>
<dbReference type="Pfam" id="PF21805">
    <property type="entry name" value="Imm5_like"/>
    <property type="match status" value="1"/>
</dbReference>
<name>A0ABX7CUY1_SPHMU</name>
<dbReference type="InterPro" id="IPR048667">
    <property type="entry name" value="Imm5-like"/>
</dbReference>
<evidence type="ECO:0000313" key="3">
    <source>
        <dbReference type="Proteomes" id="UP000595498"/>
    </source>
</evidence>
<gene>
    <name evidence="2" type="ORF">I6I98_11780</name>
</gene>
<feature type="domain" description="Imm-5-like" evidence="1">
    <location>
        <begin position="15"/>
        <end position="137"/>
    </location>
</feature>
<accession>A0ABX7CUY1</accession>
<reference evidence="2 3" key="1">
    <citation type="submission" date="2021-01" db="EMBL/GenBank/DDBJ databases">
        <title>FDA dAtabase for Regulatory Grade micrObial Sequences (FDA-ARGOS): Supporting development and validation of Infectious Disease Dx tests.</title>
        <authorList>
            <person name="Sproer C."/>
            <person name="Gronow S."/>
            <person name="Severitt S."/>
            <person name="Schroder I."/>
            <person name="Tallon L."/>
            <person name="Sadzewicz L."/>
            <person name="Zhao X."/>
            <person name="Boylan J."/>
            <person name="Ott S."/>
            <person name="Bowen H."/>
            <person name="Vavikolanu K."/>
            <person name="Mehta A."/>
            <person name="Aluvathingal J."/>
            <person name="Nadendla S."/>
            <person name="Lowell S."/>
            <person name="Myers T."/>
            <person name="Yan Y."/>
            <person name="Sichtig H."/>
        </authorList>
    </citation>
    <scope>NUCLEOTIDE SEQUENCE [LARGE SCALE GENOMIC DNA]</scope>
    <source>
        <strain evidence="2 3">FDAARGOS_1141</strain>
    </source>
</reference>
<keyword evidence="3" id="KW-1185">Reference proteome</keyword>
<organism evidence="2 3">
    <name type="scientific">Sphingobacterium multivorum</name>
    <dbReference type="NCBI Taxonomy" id="28454"/>
    <lineage>
        <taxon>Bacteria</taxon>
        <taxon>Pseudomonadati</taxon>
        <taxon>Bacteroidota</taxon>
        <taxon>Sphingobacteriia</taxon>
        <taxon>Sphingobacteriales</taxon>
        <taxon>Sphingobacteriaceae</taxon>
        <taxon>Sphingobacterium</taxon>
    </lineage>
</organism>
<protein>
    <recommendedName>
        <fullName evidence="1">Imm-5-like domain-containing protein</fullName>
    </recommendedName>
</protein>
<evidence type="ECO:0000313" key="2">
    <source>
        <dbReference type="EMBL" id="QQT55890.1"/>
    </source>
</evidence>
<evidence type="ECO:0000259" key="1">
    <source>
        <dbReference type="Pfam" id="PF21805"/>
    </source>
</evidence>